<dbReference type="Proteomes" id="UP001595803">
    <property type="component" value="Unassembled WGS sequence"/>
</dbReference>
<sequence>MTFSIVARDPQTGDVGVAVASKFLAVGALVPWVRAGAGAVATQSYVNPTFGPDGLARFQGGQSAPEVSARFQQDDPGIAQRQYGLVDAAGHSATYTGPDCHAWAGGVALPDVAIQGNILTGPEVVDAMLAAWQDTGGLALPARLLRALRAGDEAGGDRRGRQSAALRCSGPGRGYGGLSDDWVDLRVDDHPQPCHELARLLDIHDLLFGRPAQTRPLTAAELTWLRALLVRRGHAPRLPDGPWDAATEQAAWALYGTENLEERWVSGGLVDPVALAYLERQDRATQDGDSQSTA</sequence>
<evidence type="ECO:0000259" key="1">
    <source>
        <dbReference type="Pfam" id="PF08823"/>
    </source>
</evidence>
<accession>A0ABV7ZF42</accession>
<dbReference type="Pfam" id="PF08823">
    <property type="entry name" value="PG_binding_2"/>
    <property type="match status" value="1"/>
</dbReference>
<dbReference type="PANTHER" id="PTHR39328:SF1">
    <property type="entry name" value="BLL2871 PROTEIN"/>
    <property type="match status" value="1"/>
</dbReference>
<dbReference type="Pfam" id="PF06267">
    <property type="entry name" value="DUF1028"/>
    <property type="match status" value="1"/>
</dbReference>
<keyword evidence="3" id="KW-1185">Reference proteome</keyword>
<protein>
    <submittedName>
        <fullName evidence="2">DUF1028 domain-containing protein</fullName>
    </submittedName>
</protein>
<feature type="domain" description="Putative peptidoglycan binding" evidence="1">
    <location>
        <begin position="210"/>
        <end position="278"/>
    </location>
</feature>
<name>A0ABV7ZF42_9DEIO</name>
<dbReference type="PANTHER" id="PTHR39328">
    <property type="entry name" value="BLL2871 PROTEIN"/>
    <property type="match status" value="1"/>
</dbReference>
<gene>
    <name evidence="2" type="ORF">ACFOSB_22770</name>
</gene>
<dbReference type="InterPro" id="IPR014927">
    <property type="entry name" value="PG-bd_2"/>
</dbReference>
<organism evidence="2 3">
    <name type="scientific">Deinococcus rufus</name>
    <dbReference type="NCBI Taxonomy" id="2136097"/>
    <lineage>
        <taxon>Bacteria</taxon>
        <taxon>Thermotogati</taxon>
        <taxon>Deinococcota</taxon>
        <taxon>Deinococci</taxon>
        <taxon>Deinococcales</taxon>
        <taxon>Deinococcaceae</taxon>
        <taxon>Deinococcus</taxon>
    </lineage>
</organism>
<dbReference type="SUPFAM" id="SSF56235">
    <property type="entry name" value="N-terminal nucleophile aminohydrolases (Ntn hydrolases)"/>
    <property type="match status" value="1"/>
</dbReference>
<evidence type="ECO:0000313" key="2">
    <source>
        <dbReference type="EMBL" id="MFC3835698.1"/>
    </source>
</evidence>
<proteinExistence type="predicted"/>
<dbReference type="InterPro" id="IPR029055">
    <property type="entry name" value="Ntn_hydrolases_N"/>
</dbReference>
<evidence type="ECO:0000313" key="3">
    <source>
        <dbReference type="Proteomes" id="UP001595803"/>
    </source>
</evidence>
<dbReference type="RefSeq" id="WP_322474373.1">
    <property type="nucleotide sequence ID" value="NZ_JBHRZG010000024.1"/>
</dbReference>
<comment type="caution">
    <text evidence="2">The sequence shown here is derived from an EMBL/GenBank/DDBJ whole genome shotgun (WGS) entry which is preliminary data.</text>
</comment>
<dbReference type="InterPro" id="IPR010430">
    <property type="entry name" value="DUF1028"/>
</dbReference>
<dbReference type="EMBL" id="JBHRZG010000024">
    <property type="protein sequence ID" value="MFC3835698.1"/>
    <property type="molecule type" value="Genomic_DNA"/>
</dbReference>
<dbReference type="Gene3D" id="3.60.20.10">
    <property type="entry name" value="Glutamine Phosphoribosylpyrophosphate, subunit 1, domain 1"/>
    <property type="match status" value="1"/>
</dbReference>
<reference evidence="3" key="1">
    <citation type="journal article" date="2019" name="Int. J. Syst. Evol. Microbiol.">
        <title>The Global Catalogue of Microorganisms (GCM) 10K type strain sequencing project: providing services to taxonomists for standard genome sequencing and annotation.</title>
        <authorList>
            <consortium name="The Broad Institute Genomics Platform"/>
            <consortium name="The Broad Institute Genome Sequencing Center for Infectious Disease"/>
            <person name="Wu L."/>
            <person name="Ma J."/>
        </authorList>
    </citation>
    <scope>NUCLEOTIDE SEQUENCE [LARGE SCALE GENOMIC DNA]</scope>
    <source>
        <strain evidence="3">CCTCC AB 2017081</strain>
    </source>
</reference>